<dbReference type="GO" id="GO:0008408">
    <property type="term" value="F:3'-5' exonuclease activity"/>
    <property type="evidence" value="ECO:0007669"/>
    <property type="project" value="TreeGrafter"/>
</dbReference>
<dbReference type="EMBL" id="QRUP01000018">
    <property type="protein sequence ID" value="RGR71248.1"/>
    <property type="molecule type" value="Genomic_DNA"/>
</dbReference>
<evidence type="ECO:0000313" key="2">
    <source>
        <dbReference type="EMBL" id="RGR71248.1"/>
    </source>
</evidence>
<reference evidence="2 3" key="1">
    <citation type="submission" date="2018-08" db="EMBL/GenBank/DDBJ databases">
        <title>A genome reference for cultivated species of the human gut microbiota.</title>
        <authorList>
            <person name="Zou Y."/>
            <person name="Xue W."/>
            <person name="Luo G."/>
        </authorList>
    </citation>
    <scope>NUCLEOTIDE SEQUENCE [LARGE SCALE GENOMIC DNA]</scope>
    <source>
        <strain evidence="2 3">AF24-29</strain>
    </source>
</reference>
<dbReference type="GeneID" id="83016393"/>
<dbReference type="SUPFAM" id="SSF53098">
    <property type="entry name" value="Ribonuclease H-like"/>
    <property type="match status" value="1"/>
</dbReference>
<name>A0A412FST3_9FIRM</name>
<protein>
    <recommendedName>
        <fullName evidence="1">Exonuclease domain-containing protein</fullName>
    </recommendedName>
</protein>
<dbReference type="InterPro" id="IPR036397">
    <property type="entry name" value="RNaseH_sf"/>
</dbReference>
<comment type="caution">
    <text evidence="2">The sequence shown here is derived from an EMBL/GenBank/DDBJ whole genome shotgun (WGS) entry which is preliminary data.</text>
</comment>
<organism evidence="2 3">
    <name type="scientific">Holdemania filiformis</name>
    <dbReference type="NCBI Taxonomy" id="61171"/>
    <lineage>
        <taxon>Bacteria</taxon>
        <taxon>Bacillati</taxon>
        <taxon>Bacillota</taxon>
        <taxon>Erysipelotrichia</taxon>
        <taxon>Erysipelotrichales</taxon>
        <taxon>Erysipelotrichaceae</taxon>
        <taxon>Holdemania</taxon>
    </lineage>
</organism>
<feature type="domain" description="Exonuclease" evidence="1">
    <location>
        <begin position="2"/>
        <end position="168"/>
    </location>
</feature>
<dbReference type="SMART" id="SM00479">
    <property type="entry name" value="EXOIII"/>
    <property type="match status" value="1"/>
</dbReference>
<dbReference type="Pfam" id="PF00929">
    <property type="entry name" value="RNase_T"/>
    <property type="match status" value="1"/>
</dbReference>
<dbReference type="Gene3D" id="3.30.420.10">
    <property type="entry name" value="Ribonuclease H-like superfamily/Ribonuclease H"/>
    <property type="match status" value="1"/>
</dbReference>
<sequence>MKWAAIDFETANPSPMSACAVGLTVFDEGEMVFSDSWLIRPHPYYDAFYPSFIDIHGITPDQVADAPFFPKVYEQLKPWLDGGVLCAHNAGFDMKVLASCCSLYRLELPDAPYFCTVKLSRKVYPYLKHHRLNDVCDYMGIQLDHHDAGSDARGCALIVANTMNLMQIYEPLELAETCQIPVNKILD</sequence>
<proteinExistence type="predicted"/>
<dbReference type="PANTHER" id="PTHR30231">
    <property type="entry name" value="DNA POLYMERASE III SUBUNIT EPSILON"/>
    <property type="match status" value="1"/>
</dbReference>
<dbReference type="PANTHER" id="PTHR30231:SF42">
    <property type="entry name" value="EXONUCLEASE"/>
    <property type="match status" value="1"/>
</dbReference>
<dbReference type="AlphaFoldDB" id="A0A412FST3"/>
<dbReference type="Proteomes" id="UP000284178">
    <property type="component" value="Unassembled WGS sequence"/>
</dbReference>
<dbReference type="CDD" id="cd06130">
    <property type="entry name" value="DNA_pol_III_epsilon_like"/>
    <property type="match status" value="1"/>
</dbReference>
<evidence type="ECO:0000313" key="3">
    <source>
        <dbReference type="Proteomes" id="UP000284178"/>
    </source>
</evidence>
<gene>
    <name evidence="2" type="ORF">DWY25_13410</name>
</gene>
<dbReference type="InterPro" id="IPR012337">
    <property type="entry name" value="RNaseH-like_sf"/>
</dbReference>
<dbReference type="RefSeq" id="WP_117895655.1">
    <property type="nucleotide sequence ID" value="NZ_CABJCV010000018.1"/>
</dbReference>
<dbReference type="InterPro" id="IPR013520">
    <property type="entry name" value="Ribonucl_H"/>
</dbReference>
<accession>A0A412FST3</accession>
<dbReference type="GO" id="GO:0003676">
    <property type="term" value="F:nucleic acid binding"/>
    <property type="evidence" value="ECO:0007669"/>
    <property type="project" value="InterPro"/>
</dbReference>
<keyword evidence="3" id="KW-1185">Reference proteome</keyword>
<evidence type="ECO:0000259" key="1">
    <source>
        <dbReference type="SMART" id="SM00479"/>
    </source>
</evidence>
<dbReference type="GO" id="GO:0005829">
    <property type="term" value="C:cytosol"/>
    <property type="evidence" value="ECO:0007669"/>
    <property type="project" value="TreeGrafter"/>
</dbReference>